<dbReference type="EMBL" id="CACVKT020008757">
    <property type="protein sequence ID" value="CAC5417522.1"/>
    <property type="molecule type" value="Genomic_DNA"/>
</dbReference>
<name>A0A6J8ECZ8_MYTCO</name>
<reference evidence="1 2" key="1">
    <citation type="submission" date="2020-06" db="EMBL/GenBank/DDBJ databases">
        <authorList>
            <person name="Li R."/>
            <person name="Bekaert M."/>
        </authorList>
    </citation>
    <scope>NUCLEOTIDE SEQUENCE [LARGE SCALE GENOMIC DNA]</scope>
    <source>
        <strain evidence="2">wild</strain>
    </source>
</reference>
<gene>
    <name evidence="1" type="ORF">MCOR_50017</name>
</gene>
<protein>
    <recommendedName>
        <fullName evidence="3">MEGF10_11</fullName>
    </recommendedName>
</protein>
<organism evidence="1 2">
    <name type="scientific">Mytilus coruscus</name>
    <name type="common">Sea mussel</name>
    <dbReference type="NCBI Taxonomy" id="42192"/>
    <lineage>
        <taxon>Eukaryota</taxon>
        <taxon>Metazoa</taxon>
        <taxon>Spiralia</taxon>
        <taxon>Lophotrochozoa</taxon>
        <taxon>Mollusca</taxon>
        <taxon>Bivalvia</taxon>
        <taxon>Autobranchia</taxon>
        <taxon>Pteriomorphia</taxon>
        <taxon>Mytilida</taxon>
        <taxon>Mytiloidea</taxon>
        <taxon>Mytilidae</taxon>
        <taxon>Mytilinae</taxon>
        <taxon>Mytilus</taxon>
    </lineage>
</organism>
<sequence length="158" mass="18351">MRMQTRQKLEMKQRLVLFSFRYRIKDVCCPDYEKRENDCIACSKGYTSYIGQNCKPCSKNTYGERCRFECSCLDFQVGTIKKVCCADFEEKGKGCIACSKGYTSLMGQNCRPCPNNTYGEKCRYDCSCSRFEMYAFLVYVCADFIKHRKQHIVEGDSS</sequence>
<accession>A0A6J8ECZ8</accession>
<evidence type="ECO:0008006" key="3">
    <source>
        <dbReference type="Google" id="ProtNLM"/>
    </source>
</evidence>
<dbReference type="OrthoDB" id="6060805at2759"/>
<dbReference type="AlphaFoldDB" id="A0A6J8ECZ8"/>
<keyword evidence="2" id="KW-1185">Reference proteome</keyword>
<dbReference type="Proteomes" id="UP000507470">
    <property type="component" value="Unassembled WGS sequence"/>
</dbReference>
<proteinExistence type="predicted"/>
<evidence type="ECO:0000313" key="2">
    <source>
        <dbReference type="Proteomes" id="UP000507470"/>
    </source>
</evidence>
<evidence type="ECO:0000313" key="1">
    <source>
        <dbReference type="EMBL" id="CAC5417522.1"/>
    </source>
</evidence>